<proteinExistence type="predicted"/>
<feature type="non-terminal residue" evidence="1">
    <location>
        <position position="122"/>
    </location>
</feature>
<name>A0A0B7BEX5_9EUPU</name>
<dbReference type="AlphaFoldDB" id="A0A0B7BEX5"/>
<dbReference type="EMBL" id="HACG01043870">
    <property type="protein sequence ID" value="CEK90735.1"/>
    <property type="molecule type" value="Transcribed_RNA"/>
</dbReference>
<protein>
    <submittedName>
        <fullName evidence="1">Uncharacterized protein</fullName>
    </submittedName>
</protein>
<accession>A0A0B7BEX5</accession>
<gene>
    <name evidence="1" type="primary">ORF178492</name>
</gene>
<organism evidence="1">
    <name type="scientific">Arion vulgaris</name>
    <dbReference type="NCBI Taxonomy" id="1028688"/>
    <lineage>
        <taxon>Eukaryota</taxon>
        <taxon>Metazoa</taxon>
        <taxon>Spiralia</taxon>
        <taxon>Lophotrochozoa</taxon>
        <taxon>Mollusca</taxon>
        <taxon>Gastropoda</taxon>
        <taxon>Heterobranchia</taxon>
        <taxon>Euthyneura</taxon>
        <taxon>Panpulmonata</taxon>
        <taxon>Eupulmonata</taxon>
        <taxon>Stylommatophora</taxon>
        <taxon>Helicina</taxon>
        <taxon>Arionoidea</taxon>
        <taxon>Arionidae</taxon>
        <taxon>Arion</taxon>
    </lineage>
</organism>
<evidence type="ECO:0000313" key="1">
    <source>
        <dbReference type="EMBL" id="CEK90735.1"/>
    </source>
</evidence>
<sequence length="122" mass="14180">MDGKKGIEDLRSYLTQFEAVYQVKKGYVAWLLLDRCRPAICEVVKKVLSIVSVELATETDKHVNEQYLTTCIARFDKLIRYKNNTLSKQWPFLMELYQEPFVIPFRDSNAVNVTVPLQSCDN</sequence>
<reference evidence="1" key="1">
    <citation type="submission" date="2014-12" db="EMBL/GenBank/DDBJ databases">
        <title>Insight into the proteome of Arion vulgaris.</title>
        <authorList>
            <person name="Aradska J."/>
            <person name="Bulat T."/>
            <person name="Smidak R."/>
            <person name="Sarate P."/>
            <person name="Gangsoo J."/>
            <person name="Sialana F."/>
            <person name="Bilban M."/>
            <person name="Lubec G."/>
        </authorList>
    </citation>
    <scope>NUCLEOTIDE SEQUENCE</scope>
    <source>
        <tissue evidence="1">Skin</tissue>
    </source>
</reference>